<feature type="domain" description="CBS" evidence="21">
    <location>
        <begin position="93"/>
        <end position="150"/>
    </location>
</feature>
<feature type="binding site" evidence="13">
    <location>
        <position position="469"/>
    </location>
    <ligand>
        <name>K(+)</name>
        <dbReference type="ChEBI" id="CHEBI:29103"/>
        <note>ligand shared between two tetrameric partners</note>
    </ligand>
</feature>
<dbReference type="InterPro" id="IPR001093">
    <property type="entry name" value="IMP_DH_GMPRt"/>
</dbReference>
<comment type="similarity">
    <text evidence="2 13 19">Belongs to the IMPDH/GMPR family.</text>
</comment>
<evidence type="ECO:0000256" key="3">
    <source>
        <dbReference type="ARBA" id="ARBA00011881"/>
    </source>
</evidence>
<evidence type="ECO:0000256" key="2">
    <source>
        <dbReference type="ARBA" id="ARBA00005502"/>
    </source>
</evidence>
<evidence type="ECO:0000256" key="13">
    <source>
        <dbReference type="HAMAP-Rule" id="MF_01964"/>
    </source>
</evidence>
<evidence type="ECO:0000256" key="11">
    <source>
        <dbReference type="ARBA" id="ARBA00023122"/>
    </source>
</evidence>
<dbReference type="InterPro" id="IPR000644">
    <property type="entry name" value="CBS_dom"/>
</dbReference>
<feature type="binding site" description="in other chain" evidence="13 17">
    <location>
        <position position="306"/>
    </location>
    <ligand>
        <name>K(+)</name>
        <dbReference type="ChEBI" id="CHEBI:29103"/>
        <note>ligand shared between two tetrameric partners</note>
    </ligand>
</feature>
<gene>
    <name evidence="13 22" type="primary">guaB</name>
    <name evidence="22" type="ORF">BGE01nite_25160</name>
</gene>
<keyword evidence="10 13" id="KW-0520">NAD</keyword>
<dbReference type="InterPro" id="IPR046342">
    <property type="entry name" value="CBS_dom_sf"/>
</dbReference>
<evidence type="ECO:0000256" key="16">
    <source>
        <dbReference type="PIRSR" id="PIRSR000130-3"/>
    </source>
</evidence>
<dbReference type="GO" id="GO:0046872">
    <property type="term" value="F:metal ion binding"/>
    <property type="evidence" value="ECO:0007669"/>
    <property type="project" value="UniProtKB-UniRule"/>
</dbReference>
<feature type="binding site" description="in other chain" evidence="13 17">
    <location>
        <position position="301"/>
    </location>
    <ligand>
        <name>K(+)</name>
        <dbReference type="ChEBI" id="CHEBI:29103"/>
        <note>ligand shared between two tetrameric partners</note>
    </ligand>
</feature>
<comment type="subunit">
    <text evidence="3 13">Homotetramer.</text>
</comment>
<feature type="binding site" evidence="16">
    <location>
        <begin position="248"/>
        <end position="250"/>
    </location>
    <ligand>
        <name>NAD(+)</name>
        <dbReference type="ChEBI" id="CHEBI:57540"/>
    </ligand>
</feature>
<keyword evidence="4 13" id="KW-0479">Metal-binding</keyword>
<dbReference type="CDD" id="cd04601">
    <property type="entry name" value="CBS_pair_IMPDH"/>
    <property type="match status" value="1"/>
</dbReference>
<evidence type="ECO:0000256" key="6">
    <source>
        <dbReference type="ARBA" id="ARBA00022749"/>
    </source>
</evidence>
<feature type="binding site" evidence="13">
    <location>
        <position position="248"/>
    </location>
    <ligand>
        <name>NAD(+)</name>
        <dbReference type="ChEBI" id="CHEBI:57540"/>
    </ligand>
</feature>
<evidence type="ECO:0000256" key="18">
    <source>
        <dbReference type="PROSITE-ProRule" id="PRU00703"/>
    </source>
</evidence>
<keyword evidence="9 13" id="KW-0560">Oxidoreductase</keyword>
<comment type="catalytic activity">
    <reaction evidence="12 13 20">
        <text>IMP + NAD(+) + H2O = XMP + NADH + H(+)</text>
        <dbReference type="Rhea" id="RHEA:11708"/>
        <dbReference type="ChEBI" id="CHEBI:15377"/>
        <dbReference type="ChEBI" id="CHEBI:15378"/>
        <dbReference type="ChEBI" id="CHEBI:57464"/>
        <dbReference type="ChEBI" id="CHEBI:57540"/>
        <dbReference type="ChEBI" id="CHEBI:57945"/>
        <dbReference type="ChEBI" id="CHEBI:58053"/>
        <dbReference type="EC" id="1.1.1.205"/>
    </reaction>
</comment>
<feature type="binding site" evidence="13">
    <location>
        <position position="468"/>
    </location>
    <ligand>
        <name>K(+)</name>
        <dbReference type="ChEBI" id="CHEBI:29103"/>
        <note>ligand shared between two tetrameric partners</note>
    </ligand>
</feature>
<keyword evidence="7 13" id="KW-0658">Purine biosynthesis</keyword>
<evidence type="ECO:0000256" key="9">
    <source>
        <dbReference type="ARBA" id="ARBA00023002"/>
    </source>
</evidence>
<comment type="activity regulation">
    <text evidence="13">Mycophenolic acid (MPA) is a non-competitive inhibitor that prevents formation of the closed enzyme conformation by binding to the same site as the amobile flap. In contrast, mizoribine monophosphate (MZP) is a competitive inhibitor that induces the closed conformation. MPA is a potent inhibitor of mammalian IMPDHs but a poor inhibitor of the bacterial enzymes. MZP is a more potent inhibitor of bacterial IMPDH.</text>
</comment>
<dbReference type="PANTHER" id="PTHR11911:SF111">
    <property type="entry name" value="INOSINE-5'-MONOPHOSPHATE DEHYDROGENASE"/>
    <property type="match status" value="1"/>
</dbReference>
<evidence type="ECO:0000256" key="7">
    <source>
        <dbReference type="ARBA" id="ARBA00022755"/>
    </source>
</evidence>
<evidence type="ECO:0000256" key="5">
    <source>
        <dbReference type="ARBA" id="ARBA00022737"/>
    </source>
</evidence>
<evidence type="ECO:0000256" key="17">
    <source>
        <dbReference type="PIRSR" id="PIRSR000130-4"/>
    </source>
</evidence>
<feature type="binding site" evidence="13 15">
    <location>
        <begin position="339"/>
        <end position="341"/>
    </location>
    <ligand>
        <name>IMP</name>
        <dbReference type="ChEBI" id="CHEBI:58053"/>
    </ligand>
</feature>
<organism evidence="22 23">
    <name type="scientific">Brevifollis gellanilyticus</name>
    <dbReference type="NCBI Taxonomy" id="748831"/>
    <lineage>
        <taxon>Bacteria</taxon>
        <taxon>Pseudomonadati</taxon>
        <taxon>Verrucomicrobiota</taxon>
        <taxon>Verrucomicrobiia</taxon>
        <taxon>Verrucomicrobiales</taxon>
        <taxon>Verrucomicrobiaceae</taxon>
    </lineage>
</organism>
<dbReference type="GO" id="GO:0003938">
    <property type="term" value="F:IMP dehydrogenase activity"/>
    <property type="evidence" value="ECO:0007669"/>
    <property type="project" value="UniProtKB-UniRule"/>
</dbReference>
<dbReference type="GO" id="GO:0006183">
    <property type="term" value="P:GTP biosynthetic process"/>
    <property type="evidence" value="ECO:0007669"/>
    <property type="project" value="TreeGrafter"/>
</dbReference>
<dbReference type="EC" id="1.1.1.205" evidence="13 20"/>
<evidence type="ECO:0000313" key="22">
    <source>
        <dbReference type="EMBL" id="GEP43225.1"/>
    </source>
</evidence>
<dbReference type="InterPro" id="IPR013785">
    <property type="entry name" value="Aldolase_TIM"/>
</dbReference>
<feature type="binding site" evidence="13 16">
    <location>
        <begin position="299"/>
        <end position="301"/>
    </location>
    <ligand>
        <name>NAD(+)</name>
        <dbReference type="ChEBI" id="CHEBI:57540"/>
    </ligand>
</feature>
<dbReference type="GO" id="GO:0006177">
    <property type="term" value="P:GMP biosynthetic process"/>
    <property type="evidence" value="ECO:0007669"/>
    <property type="project" value="UniProtKB-UniRule"/>
</dbReference>
<evidence type="ECO:0000259" key="21">
    <source>
        <dbReference type="PROSITE" id="PS51371"/>
    </source>
</evidence>
<evidence type="ECO:0000256" key="15">
    <source>
        <dbReference type="PIRSR" id="PIRSR000130-2"/>
    </source>
</evidence>
<feature type="active site" description="Thioimidate intermediate" evidence="13 14">
    <location>
        <position position="306"/>
    </location>
</feature>
<keyword evidence="23" id="KW-1185">Reference proteome</keyword>
<feature type="binding site" evidence="13 15">
    <location>
        <position position="414"/>
    </location>
    <ligand>
        <name>IMP</name>
        <dbReference type="ChEBI" id="CHEBI:58053"/>
    </ligand>
</feature>
<dbReference type="PROSITE" id="PS00487">
    <property type="entry name" value="IMP_DH_GMP_RED"/>
    <property type="match status" value="1"/>
</dbReference>
<dbReference type="GO" id="GO:0000166">
    <property type="term" value="F:nucleotide binding"/>
    <property type="evidence" value="ECO:0007669"/>
    <property type="project" value="UniProtKB-UniRule"/>
</dbReference>
<evidence type="ECO:0000313" key="23">
    <source>
        <dbReference type="Proteomes" id="UP000321577"/>
    </source>
</evidence>
<feature type="active site" description="Proton acceptor" evidence="13 14">
    <location>
        <position position="402"/>
    </location>
</feature>
<keyword evidence="11 18" id="KW-0129">CBS domain</keyword>
<dbReference type="RefSeq" id="WP_146850801.1">
    <property type="nucleotide sequence ID" value="NZ_BKAG01000015.1"/>
</dbReference>
<feature type="domain" description="CBS" evidence="21">
    <location>
        <begin position="153"/>
        <end position="211"/>
    </location>
</feature>
<feature type="binding site" description="in other chain" evidence="13 17">
    <location>
        <position position="303"/>
    </location>
    <ligand>
        <name>K(+)</name>
        <dbReference type="ChEBI" id="CHEBI:29103"/>
        <note>ligand shared between two tetrameric partners</note>
    </ligand>
</feature>
<evidence type="ECO:0000256" key="10">
    <source>
        <dbReference type="ARBA" id="ARBA00023027"/>
    </source>
</evidence>
<comment type="caution">
    <text evidence="13">Lacks conserved residue(s) required for the propagation of feature annotation.</text>
</comment>
<comment type="pathway">
    <text evidence="13 20">Purine metabolism; XMP biosynthesis via de novo pathway; XMP from IMP: step 1/1.</text>
</comment>
<evidence type="ECO:0000256" key="8">
    <source>
        <dbReference type="ARBA" id="ARBA00022958"/>
    </source>
</evidence>
<evidence type="ECO:0000256" key="20">
    <source>
        <dbReference type="RuleBase" id="RU003928"/>
    </source>
</evidence>
<evidence type="ECO:0000256" key="14">
    <source>
        <dbReference type="PIRSR" id="PIRSR000130-1"/>
    </source>
</evidence>
<comment type="cofactor">
    <cofactor evidence="1 13">
        <name>K(+)</name>
        <dbReference type="ChEBI" id="CHEBI:29103"/>
    </cofactor>
</comment>
<dbReference type="FunFam" id="3.20.20.70:FF:000003">
    <property type="entry name" value="GMP reductase"/>
    <property type="match status" value="1"/>
</dbReference>
<dbReference type="SUPFAM" id="SSF54631">
    <property type="entry name" value="CBS-domain pair"/>
    <property type="match status" value="1"/>
</dbReference>
<feature type="binding site" evidence="13 15">
    <location>
        <position position="304"/>
    </location>
    <ligand>
        <name>IMP</name>
        <dbReference type="ChEBI" id="CHEBI:58053"/>
    </ligand>
</feature>
<name>A0A512M925_9BACT</name>
<reference evidence="22 23" key="1">
    <citation type="submission" date="2019-07" db="EMBL/GenBank/DDBJ databases">
        <title>Whole genome shotgun sequence of Brevifollis gellanilyticus NBRC 108608.</title>
        <authorList>
            <person name="Hosoyama A."/>
            <person name="Uohara A."/>
            <person name="Ohji S."/>
            <person name="Ichikawa N."/>
        </authorList>
    </citation>
    <scope>NUCLEOTIDE SEQUENCE [LARGE SCALE GENOMIC DNA]</scope>
    <source>
        <strain evidence="22 23">NBRC 108608</strain>
    </source>
</reference>
<evidence type="ECO:0000256" key="4">
    <source>
        <dbReference type="ARBA" id="ARBA00022723"/>
    </source>
</evidence>
<dbReference type="SUPFAM" id="SSF51412">
    <property type="entry name" value="Inosine monophosphate dehydrogenase (IMPDH)"/>
    <property type="match status" value="1"/>
</dbReference>
<dbReference type="PIRSF" id="PIRSF000130">
    <property type="entry name" value="IMPDH"/>
    <property type="match status" value="1"/>
</dbReference>
<feature type="binding site" evidence="13">
    <location>
        <position position="470"/>
    </location>
    <ligand>
        <name>K(+)</name>
        <dbReference type="ChEBI" id="CHEBI:29103"/>
        <note>ligand shared between two tetrameric partners</note>
    </ligand>
</feature>
<dbReference type="Gene3D" id="3.20.20.70">
    <property type="entry name" value="Aldolase class I"/>
    <property type="match status" value="1"/>
</dbReference>
<dbReference type="PANTHER" id="PTHR11911">
    <property type="entry name" value="INOSINE-5-MONOPHOSPHATE DEHYDROGENASE RELATED"/>
    <property type="match status" value="1"/>
</dbReference>
<dbReference type="Pfam" id="PF00571">
    <property type="entry name" value="CBS"/>
    <property type="match status" value="2"/>
</dbReference>
<keyword evidence="8 13" id="KW-0630">Potassium</keyword>
<dbReference type="SMART" id="SM00116">
    <property type="entry name" value="CBS"/>
    <property type="match status" value="2"/>
</dbReference>
<dbReference type="NCBIfam" id="TIGR01302">
    <property type="entry name" value="IMP_dehydrog"/>
    <property type="match status" value="1"/>
</dbReference>
<protein>
    <recommendedName>
        <fullName evidence="13 20">Inosine-5'-monophosphate dehydrogenase</fullName>
        <shortName evidence="13">IMP dehydrogenase</shortName>
        <shortName evidence="13">IMPD</shortName>
        <shortName evidence="13">IMPDH</shortName>
        <ecNumber evidence="13 20">1.1.1.205</ecNumber>
    </recommendedName>
</protein>
<evidence type="ECO:0000256" key="19">
    <source>
        <dbReference type="RuleBase" id="RU003927"/>
    </source>
</evidence>
<dbReference type="OrthoDB" id="9805398at2"/>
<dbReference type="Pfam" id="PF00478">
    <property type="entry name" value="IMPDH"/>
    <property type="match status" value="1"/>
</dbReference>
<dbReference type="HAMAP" id="MF_01964">
    <property type="entry name" value="IMPDH"/>
    <property type="match status" value="1"/>
</dbReference>
<comment type="function">
    <text evidence="13">Catalyzes the conversion of inosine 5'-phosphate (IMP) to xanthosine 5'-phosphate (XMP), the first committed and rate-limiting step in the de novo synthesis of guanine nucleotides, and therefore plays an important role in the regulation of cell growth.</text>
</comment>
<proteinExistence type="inferred from homology"/>
<dbReference type="PROSITE" id="PS51371">
    <property type="entry name" value="CBS"/>
    <property type="match status" value="2"/>
</dbReference>
<dbReference type="EMBL" id="BKAG01000015">
    <property type="protein sequence ID" value="GEP43225.1"/>
    <property type="molecule type" value="Genomic_DNA"/>
</dbReference>
<dbReference type="CDD" id="cd00381">
    <property type="entry name" value="IMPDH"/>
    <property type="match status" value="1"/>
</dbReference>
<evidence type="ECO:0000256" key="12">
    <source>
        <dbReference type="ARBA" id="ARBA00048028"/>
    </source>
</evidence>
<comment type="caution">
    <text evidence="22">The sequence shown here is derived from an EMBL/GenBank/DDBJ whole genome shotgun (WGS) entry which is preliminary data.</text>
</comment>
<feature type="binding site" evidence="13 15">
    <location>
        <begin position="386"/>
        <end position="390"/>
    </location>
    <ligand>
        <name>IMP</name>
        <dbReference type="ChEBI" id="CHEBI:58053"/>
    </ligand>
</feature>
<keyword evidence="6 13" id="KW-0332">GMP biosynthesis</keyword>
<accession>A0A512M925</accession>
<sequence>MGATPSLALSFDDVLLLPGLSEVLPGDVKIGTRFGGSIDLNIPVLSSAMDTVTESELAIALAREGGLGVIHRNCPIDYQAEQVARVKRSENTVIQNPHTVRPETTLAELQRLMYEKGVSGFPVVDPSGKLVGMVTSRDIWYVEDETALVSGMMTPLDRLATGTSGTSFEEALKLMYQRRIEKLPLVDSAGKLAGLITRQDVIKRQTFTHAAKDANGQLRVGAAVGVGEDCADRGAALVAAGADALFIDAATGHTSRVASVIARLRAKIGGSIPVVAGNVVTADGALHLINAGASAVKVGVGPGSICTTRIISGVGMAQFTAVQEVADVCRERGVTVIADGGIRYSGDIVKAIAGGADCVMLGSLLAGTAESPGNMVKWQGRTFKEYRGMGSLKAMRKGAGDRYGQNSSGKLVPEGVEARVPFKGPLADVVFQLMGGLRSGMGYVGADNLDELRSKARFVRITAGGLKESHPHDVVITEEPVNYEPS</sequence>
<keyword evidence="5" id="KW-0677">Repeat</keyword>
<dbReference type="InterPro" id="IPR005990">
    <property type="entry name" value="IMP_DH"/>
</dbReference>
<evidence type="ECO:0000256" key="1">
    <source>
        <dbReference type="ARBA" id="ARBA00001958"/>
    </source>
</evidence>
<dbReference type="Proteomes" id="UP000321577">
    <property type="component" value="Unassembled WGS sequence"/>
</dbReference>
<dbReference type="UniPathway" id="UPA00601">
    <property type="reaction ID" value="UER00295"/>
</dbReference>
<feature type="binding site" evidence="13 15">
    <location>
        <begin position="362"/>
        <end position="363"/>
    </location>
    <ligand>
        <name>IMP</name>
        <dbReference type="ChEBI" id="CHEBI:58053"/>
    </ligand>
</feature>
<dbReference type="SMART" id="SM01240">
    <property type="entry name" value="IMPDH"/>
    <property type="match status" value="1"/>
</dbReference>
<dbReference type="InterPro" id="IPR015875">
    <property type="entry name" value="IMP_DH/GMP_Rdtase_CS"/>
</dbReference>
<dbReference type="AlphaFoldDB" id="A0A512M925"/>